<feature type="region of interest" description="Disordered" evidence="1">
    <location>
        <begin position="1126"/>
        <end position="1148"/>
    </location>
</feature>
<keyword evidence="3" id="KW-1185">Reference proteome</keyword>
<protein>
    <submittedName>
        <fullName evidence="2">Uncharacterized protein</fullName>
    </submittedName>
</protein>
<evidence type="ECO:0000313" key="2">
    <source>
        <dbReference type="EMBL" id="PXF48782.1"/>
    </source>
</evidence>
<evidence type="ECO:0000313" key="3">
    <source>
        <dbReference type="Proteomes" id="UP000247409"/>
    </source>
</evidence>
<feature type="compositionally biased region" description="Polar residues" evidence="1">
    <location>
        <begin position="1329"/>
        <end position="1342"/>
    </location>
</feature>
<dbReference type="Proteomes" id="UP000247409">
    <property type="component" value="Unassembled WGS sequence"/>
</dbReference>
<evidence type="ECO:0000256" key="1">
    <source>
        <dbReference type="SAM" id="MobiDB-lite"/>
    </source>
</evidence>
<feature type="region of interest" description="Disordered" evidence="1">
    <location>
        <begin position="1329"/>
        <end position="1349"/>
    </location>
</feature>
<dbReference type="EMBL" id="NBIV01000011">
    <property type="protein sequence ID" value="PXF48782.1"/>
    <property type="molecule type" value="Genomic_DNA"/>
</dbReference>
<reference evidence="2 3" key="1">
    <citation type="journal article" date="2018" name="Mol. Biol. Evol.">
        <title>Analysis of the draft genome of the red seaweed Gracilariopsis chorda provides insights into genome size evolution in Rhodophyta.</title>
        <authorList>
            <person name="Lee J."/>
            <person name="Yang E.C."/>
            <person name="Graf L."/>
            <person name="Yang J.H."/>
            <person name="Qiu H."/>
            <person name="Zel Zion U."/>
            <person name="Chan C.X."/>
            <person name="Stephens T.G."/>
            <person name="Weber A.P.M."/>
            <person name="Boo G.H."/>
            <person name="Boo S.M."/>
            <person name="Kim K.M."/>
            <person name="Shin Y."/>
            <person name="Jung M."/>
            <person name="Lee S.J."/>
            <person name="Yim H.S."/>
            <person name="Lee J.H."/>
            <person name="Bhattacharya D."/>
            <person name="Yoon H.S."/>
        </authorList>
    </citation>
    <scope>NUCLEOTIDE SEQUENCE [LARGE SCALE GENOMIC DNA]</scope>
    <source>
        <strain evidence="2 3">SKKU-2015</strain>
        <tissue evidence="2">Whole body</tissue>
    </source>
</reference>
<dbReference type="SUPFAM" id="SSF48371">
    <property type="entry name" value="ARM repeat"/>
    <property type="match status" value="1"/>
</dbReference>
<proteinExistence type="predicted"/>
<organism evidence="2 3">
    <name type="scientific">Gracilariopsis chorda</name>
    <dbReference type="NCBI Taxonomy" id="448386"/>
    <lineage>
        <taxon>Eukaryota</taxon>
        <taxon>Rhodophyta</taxon>
        <taxon>Florideophyceae</taxon>
        <taxon>Rhodymeniophycidae</taxon>
        <taxon>Gracilariales</taxon>
        <taxon>Gracilariaceae</taxon>
        <taxon>Gracilariopsis</taxon>
    </lineage>
</organism>
<accession>A0A2V3J3T1</accession>
<dbReference type="OrthoDB" id="10430693at2759"/>
<name>A0A2V3J3T1_9FLOR</name>
<sequence length="2187" mass="235966">MGVRSRGSRSNHPLLVAAAAITRAIDPACPSRITVIRLLGDALHTIQESQLAVDAVRSRAASFTASKSASISRVQLEADARTRTAHEHGCRALFMATVAVLLKLPSRGGPLRRRAVQILTIAARAAGPAVAMAAADRCRSHIDSLKRLTWTSTDSTDFDVVCSVLTLAEISSCHIAGRQVASDSIYFLLSPRVRQKCKRPELSYAIAVIVQSFPPHAPPDDRLVDNMLEYALSSSSVKQGSAGFGSALLTAVLAPFLVSRGPQPSDDVVTTCAKALRVAPSPTERAMWALGMVRASVTARRSPVYQLQKYGTAEVGSKFPQQRPNGGAMKFEKDSDDFNPAKWVSNNIFEDSLLQIARETHLAEGDIDASISVAAVLRMWSQALPDSIPIIIPNTIAKLMPDLKKAGAASTLVDAIWLGLLKSLKPSLSTTVFKGLIPSLESEGMELAATLHLCAVLIAMHGRQALNESGVTTDYRDSTKMLIASIHSSLDSQIAAVRLSAVRLMDAVVQALPRTCSHFLTTTLQNLRISDLALATKRSFLGNENNTDLDYCEPELSSLLGNAAALSVLIERVTLGKCSVPSVLKRQVMVDSLALLNVHLADQTDDVWCRSSCIRRKAGWGLIAALARGKLNEMFHGDNLNGLIALWKEEVGYATARSSKQQNAKFFNNATNNTIPDVSEILSLSTFEATTLSSSTRSAALRAIVDAMQNVPSPQLEQCASAISSACSARIAALLASINVGVFSSGGLSGSGFVNLSLLSETSGDTGASKKRLAVQLIRSLTAECIQLVQCFAVVPPKGDSGELSYLISVSLAEEAQKIMGEDNSHSGFVYSASGGSSYLDKSVVDAAIPNRRMSLYHLSSHLSTLASYGGIKRRRPEKVRRSTSTIATADRSETGWMFDTVGISSSSPEHALMHSARAVAAIVAEDLVTSGSLIESMSSATLSPPMSASVCLELTKRLCRSDLAEINRALAMLQVLARKALTVTSGSQRSIASQNKTGRIYTPVRTGDGNCHEMRDLPGHNLQLITQSGRWLGWARAFSDEGHIARVPYHNYHTRALGVMYATRTISAEAHRELSITGGPALWVGLMRRVISTVRENVDGSSASQSVILSNAIAALGALLEVVPEPSSSGRGDGMSPRRKKPEECDTLDEASDQAVDIIAQAIEDGKSEVQATAALALSSCSHRVASASERLLGALLRAWSEDRGDFASLGHFGKCADEVDVWVSCFGHVWYDMGVRQAGTKTRFFTQDSHGVGWASSSFVTAAAAVVSSCRLHWWPLSESSKFSVKEMSIELLEWTGETSSRARAAGIYGMTALWAAKIDSVQAEGVSNSISGSDTSGTMYTDEKEDEKPMLPADSFSLKDQSRFSSPVGPFLDEILYDALAPSQDSDDSIELHDSATRAVQEMIRGAGAAEICTNLPRLPESLFATVDSGVSDAEKVVLKLAQADAARRPRYWFGLCRAICLDGERLNYGPRKAVWDVSLATKRFTVRVAADALEASITSCICSLQRPSSSGFGNHSCAYSFMRKVVDFVQQISGRSCTDFEICYEGCKLLQRVTSKVDTLLKASEEIVDLLPEFKGMWESCLPTVEALLSDRAPDCVVQAASSVIAEYLLLSMRRKRASESSIDSVIIFLENMMEKNSRKQFIFADQGEEVSTRTVLGFVAMYGMLVSALAIVHDQSIGPLNPLIPKFLVACCGDFVSAILGDGANHLALNGGSVTPPLVSKKSLTSTLSLHIAPIVFGAISSACLQYRNVEPVHCRIWENDASPGVKVLLEKTDYLSVILATAVWVIKQGHGESFKLDTTSWSCFQCQEALTCLLKTQGGHDILASEAFVSFAQWNQTELLKFAEKMSGREDLPSISVRYMIELVLSVLLIAVNDELSTFKEIEAKSVVRALSSLQGLSRALEQSGRDNSNIVHGRIVEALVQMASAESVIVASVFSKDDVQCVFCELLSECISRTESPSTTVDSCYRLTKSLIYHGIENDSLPHVKVGISVLVTLEALSVEISMRDIINILVTGRIFQSEGENGQQLLKISLGCHGVEEFVSKVVNEGALKSSTESLELALLLMHQLGDLGGSSEQFDIPAALRCSLSAVLAEGEQSQIINSVGMVLYSRFTSLLIRALPTKLEDMESLSEEGRNCADFFAEMVEERQDCLETLVSSLEPDERERASAFMTLRHPKDAGTD</sequence>
<comment type="caution">
    <text evidence="2">The sequence shown here is derived from an EMBL/GenBank/DDBJ whole genome shotgun (WGS) entry which is preliminary data.</text>
</comment>
<gene>
    <name evidence="2" type="ORF">BWQ96_01338</name>
</gene>
<dbReference type="InterPro" id="IPR016024">
    <property type="entry name" value="ARM-type_fold"/>
</dbReference>